<dbReference type="STRING" id="667725.A0A0L0FI17"/>
<name>A0A0L0FI17_9EUKA</name>
<keyword evidence="4" id="KW-0560">Oxidoreductase</keyword>
<dbReference type="GO" id="GO:0016705">
    <property type="term" value="F:oxidoreductase activity, acting on paired donors, with incorporation or reduction of molecular oxygen"/>
    <property type="evidence" value="ECO:0007669"/>
    <property type="project" value="InterPro"/>
</dbReference>
<evidence type="ECO:0000256" key="2">
    <source>
        <dbReference type="ARBA" id="ARBA00023004"/>
    </source>
</evidence>
<dbReference type="Gene3D" id="1.10.630.10">
    <property type="entry name" value="Cytochrome P450"/>
    <property type="match status" value="1"/>
</dbReference>
<dbReference type="PRINTS" id="PR00465">
    <property type="entry name" value="EP450IV"/>
</dbReference>
<gene>
    <name evidence="6" type="ORF">SARC_11395</name>
</gene>
<dbReference type="PANTHER" id="PTHR24301">
    <property type="entry name" value="THROMBOXANE-A SYNTHASE"/>
    <property type="match status" value="1"/>
</dbReference>
<dbReference type="Pfam" id="PF00067">
    <property type="entry name" value="p450"/>
    <property type="match status" value="1"/>
</dbReference>
<dbReference type="GeneID" id="25911899"/>
<dbReference type="OrthoDB" id="655030at2759"/>
<dbReference type="InterPro" id="IPR001128">
    <property type="entry name" value="Cyt_P450"/>
</dbReference>
<keyword evidence="7" id="KW-1185">Reference proteome</keyword>
<dbReference type="InterPro" id="IPR002403">
    <property type="entry name" value="Cyt_P450_E_grp-IV"/>
</dbReference>
<dbReference type="PRINTS" id="PR00385">
    <property type="entry name" value="P450"/>
</dbReference>
<feature type="signal peptide" evidence="5">
    <location>
        <begin position="1"/>
        <end position="26"/>
    </location>
</feature>
<dbReference type="RefSeq" id="XP_014149993.1">
    <property type="nucleotide sequence ID" value="XM_014294518.1"/>
</dbReference>
<dbReference type="eggNOG" id="KOG0158">
    <property type="taxonomic scope" value="Eukaryota"/>
</dbReference>
<dbReference type="SUPFAM" id="SSF48264">
    <property type="entry name" value="Cytochrome P450"/>
    <property type="match status" value="1"/>
</dbReference>
<evidence type="ECO:0000313" key="6">
    <source>
        <dbReference type="EMBL" id="KNC76091.1"/>
    </source>
</evidence>
<dbReference type="PANTHER" id="PTHR24301:SF2">
    <property type="entry name" value="THROMBOXANE-A SYNTHASE"/>
    <property type="match status" value="1"/>
</dbReference>
<organism evidence="6 7">
    <name type="scientific">Sphaeroforma arctica JP610</name>
    <dbReference type="NCBI Taxonomy" id="667725"/>
    <lineage>
        <taxon>Eukaryota</taxon>
        <taxon>Ichthyosporea</taxon>
        <taxon>Ichthyophonida</taxon>
        <taxon>Sphaeroforma</taxon>
    </lineage>
</organism>
<dbReference type="EMBL" id="KQ243262">
    <property type="protein sequence ID" value="KNC76091.1"/>
    <property type="molecule type" value="Genomic_DNA"/>
</dbReference>
<feature type="binding site" description="axial binding residue" evidence="3">
    <location>
        <position position="457"/>
    </location>
    <ligand>
        <name>heme</name>
        <dbReference type="ChEBI" id="CHEBI:30413"/>
    </ligand>
    <ligandPart>
        <name>Fe</name>
        <dbReference type="ChEBI" id="CHEBI:18248"/>
    </ligandPart>
</feature>
<dbReference type="AlphaFoldDB" id="A0A0L0FI17"/>
<evidence type="ECO:0000256" key="3">
    <source>
        <dbReference type="PIRSR" id="PIRSR602403-1"/>
    </source>
</evidence>
<dbReference type="InterPro" id="IPR017972">
    <property type="entry name" value="Cyt_P450_CS"/>
</dbReference>
<dbReference type="GO" id="GO:0005506">
    <property type="term" value="F:iron ion binding"/>
    <property type="evidence" value="ECO:0007669"/>
    <property type="project" value="InterPro"/>
</dbReference>
<comment type="similarity">
    <text evidence="4">Belongs to the cytochrome P450 family.</text>
</comment>
<dbReference type="Proteomes" id="UP000054560">
    <property type="component" value="Unassembled WGS sequence"/>
</dbReference>
<evidence type="ECO:0000256" key="5">
    <source>
        <dbReference type="SAM" id="SignalP"/>
    </source>
</evidence>
<comment type="cofactor">
    <cofactor evidence="3">
        <name>heme</name>
        <dbReference type="ChEBI" id="CHEBI:30413"/>
    </cofactor>
</comment>
<keyword evidence="1 3" id="KW-0479">Metal-binding</keyword>
<keyword evidence="5" id="KW-0732">Signal</keyword>
<reference evidence="6 7" key="1">
    <citation type="submission" date="2011-02" db="EMBL/GenBank/DDBJ databases">
        <title>The Genome Sequence of Sphaeroforma arctica JP610.</title>
        <authorList>
            <consortium name="The Broad Institute Genome Sequencing Platform"/>
            <person name="Russ C."/>
            <person name="Cuomo C."/>
            <person name="Young S.K."/>
            <person name="Zeng Q."/>
            <person name="Gargeya S."/>
            <person name="Alvarado L."/>
            <person name="Berlin A."/>
            <person name="Chapman S.B."/>
            <person name="Chen Z."/>
            <person name="Freedman E."/>
            <person name="Gellesch M."/>
            <person name="Goldberg J."/>
            <person name="Griggs A."/>
            <person name="Gujja S."/>
            <person name="Heilman E."/>
            <person name="Heiman D."/>
            <person name="Howarth C."/>
            <person name="Mehta T."/>
            <person name="Neiman D."/>
            <person name="Pearson M."/>
            <person name="Roberts A."/>
            <person name="Saif S."/>
            <person name="Shea T."/>
            <person name="Shenoy N."/>
            <person name="Sisk P."/>
            <person name="Stolte C."/>
            <person name="Sykes S."/>
            <person name="White J."/>
            <person name="Yandava C."/>
            <person name="Burger G."/>
            <person name="Gray M.W."/>
            <person name="Holland P.W.H."/>
            <person name="King N."/>
            <person name="Lang F.B.F."/>
            <person name="Roger A.J."/>
            <person name="Ruiz-Trillo I."/>
            <person name="Haas B."/>
            <person name="Nusbaum C."/>
            <person name="Birren B."/>
        </authorList>
    </citation>
    <scope>NUCLEOTIDE SEQUENCE [LARGE SCALE GENOMIC DNA]</scope>
    <source>
        <strain evidence="6 7">JP610</strain>
    </source>
</reference>
<keyword evidence="2 3" id="KW-0408">Iron</keyword>
<evidence type="ECO:0000256" key="4">
    <source>
        <dbReference type="RuleBase" id="RU000461"/>
    </source>
</evidence>
<dbReference type="InterPro" id="IPR036396">
    <property type="entry name" value="Cyt_P450_sf"/>
</dbReference>
<sequence length="511" mass="58209">MTFFYSAALTLCGLVALQHIYQHVFATHPKKKVPGPPGRWLIGNIFDFVPDRIHEYFSDCHKQYGPFVRYKLGSMYLYAIADPSLVRNIVHEQRKNFTLSRKFQCTFGHFFPNCLICVEGDKWKLGRRVVHSAITRMRAYKWLPEVTSSMRLRVDPFLEKAAREQFAAGDAEVVEGFVDLRDMSVNIENALGFGLFEAFLRFGYGVDASVTDESTRIRLYNNTKTIAEALNVRSFQPSKLFWYLPTAFNRRVSRAHAEIMHFVRGIVSSRMAEISADIGCARDNLVDQMILASMEEKMETGDVEDNLGMLLFAAFDTTTATLSTCLQLISRHPHAQTELRNQFTAWKQGGADVESLQVDVPYLDWCIKESQRLYPVAFAFGRTSTVPVTVDGYEIPAESSFTFQTKVMGSNAKEWNFTDEVEDPMQFRPERWADESMRSRVVANYVFNPFGAGGRMCPGMKLAQSELRMVAATILTKFVLKPSEYHDMDFKVTLTLGPRDGAWFKVKAVDK</sequence>
<accession>A0A0L0FI17</accession>
<evidence type="ECO:0008006" key="8">
    <source>
        <dbReference type="Google" id="ProtNLM"/>
    </source>
</evidence>
<dbReference type="CDD" id="cd00302">
    <property type="entry name" value="cytochrome_P450"/>
    <property type="match status" value="1"/>
</dbReference>
<evidence type="ECO:0000256" key="1">
    <source>
        <dbReference type="ARBA" id="ARBA00022723"/>
    </source>
</evidence>
<feature type="chain" id="PRO_5005538743" description="Cytochrome P450" evidence="5">
    <location>
        <begin position="27"/>
        <end position="511"/>
    </location>
</feature>
<dbReference type="GO" id="GO:0020037">
    <property type="term" value="F:heme binding"/>
    <property type="evidence" value="ECO:0007669"/>
    <property type="project" value="InterPro"/>
</dbReference>
<proteinExistence type="inferred from homology"/>
<keyword evidence="3 4" id="KW-0349">Heme</keyword>
<protein>
    <recommendedName>
        <fullName evidence="8">Cytochrome P450</fullName>
    </recommendedName>
</protein>
<dbReference type="PROSITE" id="PS00086">
    <property type="entry name" value="CYTOCHROME_P450"/>
    <property type="match status" value="1"/>
</dbReference>
<dbReference type="GO" id="GO:0004497">
    <property type="term" value="F:monooxygenase activity"/>
    <property type="evidence" value="ECO:0007669"/>
    <property type="project" value="UniProtKB-KW"/>
</dbReference>
<keyword evidence="4" id="KW-0503">Monooxygenase</keyword>
<evidence type="ECO:0000313" key="7">
    <source>
        <dbReference type="Proteomes" id="UP000054560"/>
    </source>
</evidence>